<keyword evidence="14" id="KW-0443">Lipid metabolism</keyword>
<dbReference type="FunFam" id="3.40.50.300:FF:001026">
    <property type="entry name" value="Phosphomevalonate kinase"/>
    <property type="match status" value="1"/>
</dbReference>
<protein>
    <recommendedName>
        <fullName evidence="17">Phosphomevalonate kinase</fullName>
        <ecNumber evidence="3">2.7.4.2</ecNumber>
    </recommendedName>
</protein>
<dbReference type="STRING" id="418985.A0A1V9WYL1"/>
<keyword evidence="13" id="KW-0756">Sterol biosynthesis</keyword>
<evidence type="ECO:0000256" key="17">
    <source>
        <dbReference type="ARBA" id="ARBA00034549"/>
    </source>
</evidence>
<evidence type="ECO:0000256" key="12">
    <source>
        <dbReference type="ARBA" id="ARBA00022955"/>
    </source>
</evidence>
<evidence type="ECO:0000313" key="20">
    <source>
        <dbReference type="Proteomes" id="UP000192247"/>
    </source>
</evidence>
<comment type="subcellular location">
    <subcellularLocation>
        <location evidence="1">Cytoplasm</location>
        <location evidence="1">Cytosol</location>
    </subcellularLocation>
</comment>
<dbReference type="FunCoup" id="A0A1V9WYL1">
    <property type="interactions" value="541"/>
</dbReference>
<dbReference type="OrthoDB" id="2401875at2759"/>
<organism evidence="19 20">
    <name type="scientific">Tropilaelaps mercedesae</name>
    <dbReference type="NCBI Taxonomy" id="418985"/>
    <lineage>
        <taxon>Eukaryota</taxon>
        <taxon>Metazoa</taxon>
        <taxon>Ecdysozoa</taxon>
        <taxon>Arthropoda</taxon>
        <taxon>Chelicerata</taxon>
        <taxon>Arachnida</taxon>
        <taxon>Acari</taxon>
        <taxon>Parasitiformes</taxon>
        <taxon>Mesostigmata</taxon>
        <taxon>Gamasina</taxon>
        <taxon>Dermanyssoidea</taxon>
        <taxon>Laelapidae</taxon>
        <taxon>Tropilaelaps</taxon>
    </lineage>
</organism>
<evidence type="ECO:0000256" key="16">
    <source>
        <dbReference type="ARBA" id="ARBA00023221"/>
    </source>
</evidence>
<comment type="pathway">
    <text evidence="2">Isoprenoid biosynthesis; isopentenyl diphosphate biosynthesis via mevalonate pathway; isopentenyl diphosphate from (R)-mevalonate: step 2/3.</text>
</comment>
<keyword evidence="6" id="KW-0153">Cholesterol metabolism</keyword>
<keyword evidence="7" id="KW-0808">Transferase</keyword>
<evidence type="ECO:0000256" key="10">
    <source>
        <dbReference type="ARBA" id="ARBA00022778"/>
    </source>
</evidence>
<evidence type="ECO:0000256" key="13">
    <source>
        <dbReference type="ARBA" id="ARBA00023011"/>
    </source>
</evidence>
<dbReference type="InterPro" id="IPR027417">
    <property type="entry name" value="P-loop_NTPase"/>
</dbReference>
<keyword evidence="4" id="KW-0963">Cytoplasm</keyword>
<dbReference type="GO" id="GO:0019287">
    <property type="term" value="P:isopentenyl diphosphate biosynthetic process, mevalonate pathway"/>
    <property type="evidence" value="ECO:0007669"/>
    <property type="project" value="UniProtKB-UniPathway"/>
</dbReference>
<evidence type="ECO:0000256" key="18">
    <source>
        <dbReference type="PIRSR" id="PIRSR036639-1"/>
    </source>
</evidence>
<feature type="binding site" evidence="18">
    <location>
        <position position="146"/>
    </location>
    <ligand>
        <name>ATP</name>
        <dbReference type="ChEBI" id="CHEBI:30616"/>
    </ligand>
</feature>
<evidence type="ECO:0000256" key="4">
    <source>
        <dbReference type="ARBA" id="ARBA00022490"/>
    </source>
</evidence>
<dbReference type="EC" id="2.7.4.2" evidence="3"/>
<evidence type="ECO:0000256" key="15">
    <source>
        <dbReference type="ARBA" id="ARBA00023166"/>
    </source>
</evidence>
<evidence type="ECO:0000256" key="6">
    <source>
        <dbReference type="ARBA" id="ARBA00022548"/>
    </source>
</evidence>
<dbReference type="PANTHER" id="PTHR13101:SF1">
    <property type="entry name" value="PHOSPHOMEVALONATE KINASE"/>
    <property type="match status" value="1"/>
</dbReference>
<reference evidence="19 20" key="1">
    <citation type="journal article" date="2017" name="Gigascience">
        <title>Draft genome of the honey bee ectoparasitic mite, Tropilaelaps mercedesae, is shaped by the parasitic life history.</title>
        <authorList>
            <person name="Dong X."/>
            <person name="Armstrong S.D."/>
            <person name="Xia D."/>
            <person name="Makepeace B.L."/>
            <person name="Darby A.C."/>
            <person name="Kadowaki T."/>
        </authorList>
    </citation>
    <scope>NUCLEOTIDE SEQUENCE [LARGE SCALE GENOMIC DNA]</scope>
    <source>
        <strain evidence="19">Wuxi-XJTLU</strain>
    </source>
</reference>
<evidence type="ECO:0000256" key="14">
    <source>
        <dbReference type="ARBA" id="ARBA00023098"/>
    </source>
</evidence>
<evidence type="ECO:0000256" key="11">
    <source>
        <dbReference type="ARBA" id="ARBA00022840"/>
    </source>
</evidence>
<dbReference type="GO" id="GO:0006695">
    <property type="term" value="P:cholesterol biosynthetic process"/>
    <property type="evidence" value="ECO:0007669"/>
    <property type="project" value="UniProtKB-KW"/>
</dbReference>
<dbReference type="GO" id="GO:0005524">
    <property type="term" value="F:ATP binding"/>
    <property type="evidence" value="ECO:0007669"/>
    <property type="project" value="UniProtKB-KW"/>
</dbReference>
<keyword evidence="11 18" id="KW-0067">ATP-binding</keyword>
<dbReference type="UniPathway" id="UPA00057">
    <property type="reaction ID" value="UER00099"/>
</dbReference>
<keyword evidence="9 19" id="KW-0418">Kinase</keyword>
<dbReference type="GO" id="GO:0004631">
    <property type="term" value="F:phosphomevalonate kinase activity"/>
    <property type="evidence" value="ECO:0007669"/>
    <property type="project" value="UniProtKB-EC"/>
</dbReference>
<dbReference type="EMBL" id="MNPL01032966">
    <property type="protein sequence ID" value="OQR66319.1"/>
    <property type="molecule type" value="Genomic_DNA"/>
</dbReference>
<keyword evidence="15" id="KW-1207">Sterol metabolism</keyword>
<keyword evidence="5" id="KW-0444">Lipid biosynthesis</keyword>
<proteinExistence type="predicted"/>
<evidence type="ECO:0000256" key="3">
    <source>
        <dbReference type="ARBA" id="ARBA00012958"/>
    </source>
</evidence>
<keyword evidence="10" id="KW-0152">Cholesterol biosynthesis</keyword>
<feature type="binding site" evidence="18">
    <location>
        <position position="175"/>
    </location>
    <ligand>
        <name>substrate</name>
    </ligand>
</feature>
<keyword evidence="20" id="KW-1185">Reference proteome</keyword>
<comment type="caution">
    <text evidence="19">The sequence shown here is derived from an EMBL/GenBank/DDBJ whole genome shotgun (WGS) entry which is preliminary data.</text>
</comment>
<evidence type="ECO:0000313" key="19">
    <source>
        <dbReference type="EMBL" id="OQR66319.1"/>
    </source>
</evidence>
<dbReference type="GO" id="GO:0005829">
    <property type="term" value="C:cytosol"/>
    <property type="evidence" value="ECO:0007669"/>
    <property type="project" value="UniProtKB-SubCell"/>
</dbReference>
<keyword evidence="8 18" id="KW-0547">Nucleotide-binding</keyword>
<evidence type="ECO:0000256" key="7">
    <source>
        <dbReference type="ARBA" id="ARBA00022679"/>
    </source>
</evidence>
<evidence type="ECO:0000256" key="8">
    <source>
        <dbReference type="ARBA" id="ARBA00022741"/>
    </source>
</evidence>
<dbReference type="InParanoid" id="A0A1V9WYL1"/>
<evidence type="ECO:0000256" key="2">
    <source>
        <dbReference type="ARBA" id="ARBA00005017"/>
    </source>
</evidence>
<feature type="binding site" evidence="18">
    <location>
        <begin position="19"/>
        <end position="25"/>
    </location>
    <ligand>
        <name>ATP</name>
        <dbReference type="ChEBI" id="CHEBI:30616"/>
    </ligand>
</feature>
<gene>
    <name evidence="19" type="ORF">BIW11_02372</name>
</gene>
<name>A0A1V9WYL1_9ACAR</name>
<dbReference type="InterPro" id="IPR005919">
    <property type="entry name" value="Pmev_kin_anim"/>
</dbReference>
<keyword evidence="12" id="KW-0752">Steroid biosynthesis</keyword>
<sequence>MAEATPPPNPRRVFVFSGKRKAGKDFLTDELVKLLPEKSAVILRLSGPLKKAYADEHGLDFGRLLDATDYKEKYRADMVKWGEQKRNEDPEYFCRLAINAYGAEDYPIWIVSDARRLTDLDFFRETYPEATNLCRVNAREEARARRGWCFTEGIDDAETECGLDDIDNWDYEMDNSGFVEPDRLLGDIVRCALLALEGWKP</sequence>
<dbReference type="Proteomes" id="UP000192247">
    <property type="component" value="Unassembled WGS sequence"/>
</dbReference>
<evidence type="ECO:0000256" key="5">
    <source>
        <dbReference type="ARBA" id="ARBA00022516"/>
    </source>
</evidence>
<dbReference type="NCBIfam" id="TIGR01223">
    <property type="entry name" value="Pmev_kin_anim"/>
    <property type="match status" value="1"/>
</dbReference>
<evidence type="ECO:0000256" key="9">
    <source>
        <dbReference type="ARBA" id="ARBA00022777"/>
    </source>
</evidence>
<dbReference type="AlphaFoldDB" id="A0A1V9WYL1"/>
<dbReference type="PIRSF" id="PIRSF036639">
    <property type="entry name" value="PMK_anim"/>
    <property type="match status" value="1"/>
</dbReference>
<keyword evidence="16" id="KW-0753">Steroid metabolism</keyword>
<dbReference type="Gene3D" id="3.40.50.300">
    <property type="entry name" value="P-loop containing nucleotide triphosphate hydrolases"/>
    <property type="match status" value="1"/>
</dbReference>
<accession>A0A1V9WYL1</accession>
<dbReference type="PANTHER" id="PTHR13101">
    <property type="entry name" value="PHOSPHOMEVALONATE KINASE"/>
    <property type="match status" value="1"/>
</dbReference>
<dbReference type="Pfam" id="PF04275">
    <property type="entry name" value="P-mevalo_kinase"/>
    <property type="match status" value="1"/>
</dbReference>
<evidence type="ECO:0000256" key="1">
    <source>
        <dbReference type="ARBA" id="ARBA00004514"/>
    </source>
</evidence>